<keyword evidence="1" id="KW-0732">Signal</keyword>
<dbReference type="Pfam" id="PF02129">
    <property type="entry name" value="Peptidase_S15"/>
    <property type="match status" value="1"/>
</dbReference>
<proteinExistence type="predicted"/>
<evidence type="ECO:0000313" key="3">
    <source>
        <dbReference type="EMBL" id="MBC3919445.1"/>
    </source>
</evidence>
<accession>A0ABR6ZU85</accession>
<dbReference type="Gene3D" id="1.10.10.800">
    <property type="match status" value="1"/>
</dbReference>
<dbReference type="PANTHER" id="PTHR47751">
    <property type="entry name" value="SUPERFAMILY HYDROLASE, PUTATIVE (AFU_ORTHOLOGUE AFUA_2G16580)-RELATED"/>
    <property type="match status" value="1"/>
</dbReference>
<dbReference type="InterPro" id="IPR029058">
    <property type="entry name" value="AB_hydrolase_fold"/>
</dbReference>
<organism evidence="3 4">
    <name type="scientific">Undibacterium hunanense</name>
    <dbReference type="NCBI Taxonomy" id="2762292"/>
    <lineage>
        <taxon>Bacteria</taxon>
        <taxon>Pseudomonadati</taxon>
        <taxon>Pseudomonadota</taxon>
        <taxon>Betaproteobacteria</taxon>
        <taxon>Burkholderiales</taxon>
        <taxon>Oxalobacteraceae</taxon>
        <taxon>Undibacterium</taxon>
    </lineage>
</organism>
<dbReference type="RefSeq" id="WP_186948733.1">
    <property type="nucleotide sequence ID" value="NZ_JACOGF010000009.1"/>
</dbReference>
<protein>
    <submittedName>
        <fullName evidence="3">Alpha/beta hydrolase</fullName>
    </submittedName>
</protein>
<dbReference type="Gene3D" id="3.40.50.1820">
    <property type="entry name" value="alpha/beta hydrolase"/>
    <property type="match status" value="1"/>
</dbReference>
<dbReference type="InterPro" id="IPR051411">
    <property type="entry name" value="Polyketide_trans_af380"/>
</dbReference>
<sequence>MVQTTLQAFALSAAIAVSAQSSAADYKKNPYTLVYDGAITQNESGKIHIHPVSYKLNGLDISANIYTPANYDPKKTYPAVVVAHPNGGVKEQVAGLYAQHLAEQGYITIAADAAYQGASGGQPRYVDKPSNRIEDIHGMADFIIQYAGVDSARLGLLGICGGGGYSLAAAQTDKRFKSIATLSMFNSGRVRRNGFMDSQLSTIQERLLQASNARAQEVTGGKILYANDVQLTDEQIARLPFEMYRQGFEYYGKTHAHPNSEGRYTLSSLLDLMRFDATNQIELINKPLLMIAGSKADSLYMTEEAFAKATGTKDKELFKIEGATHIETYWVPRYVDAAMGKLTRFYARTL</sequence>
<dbReference type="InterPro" id="IPR000383">
    <property type="entry name" value="Xaa-Pro-like_dom"/>
</dbReference>
<evidence type="ECO:0000313" key="4">
    <source>
        <dbReference type="Proteomes" id="UP000650424"/>
    </source>
</evidence>
<feature type="signal peptide" evidence="1">
    <location>
        <begin position="1"/>
        <end position="23"/>
    </location>
</feature>
<reference evidence="3 4" key="1">
    <citation type="submission" date="2020-08" db="EMBL/GenBank/DDBJ databases">
        <title>Novel species isolated from subtropical streams in China.</title>
        <authorList>
            <person name="Lu H."/>
        </authorList>
    </citation>
    <scope>NUCLEOTIDE SEQUENCE [LARGE SCALE GENOMIC DNA]</scope>
    <source>
        <strain evidence="3 4">CY18W</strain>
    </source>
</reference>
<name>A0ABR6ZU85_9BURK</name>
<evidence type="ECO:0000256" key="1">
    <source>
        <dbReference type="SAM" id="SignalP"/>
    </source>
</evidence>
<comment type="caution">
    <text evidence="3">The sequence shown here is derived from an EMBL/GenBank/DDBJ whole genome shotgun (WGS) entry which is preliminary data.</text>
</comment>
<dbReference type="GO" id="GO:0016787">
    <property type="term" value="F:hydrolase activity"/>
    <property type="evidence" value="ECO:0007669"/>
    <property type="project" value="UniProtKB-KW"/>
</dbReference>
<dbReference type="PANTHER" id="PTHR47751:SF1">
    <property type="entry name" value="SUPERFAMILY HYDROLASE, PUTATIVE (AFU_ORTHOLOGUE AFUA_2G16580)-RELATED"/>
    <property type="match status" value="1"/>
</dbReference>
<gene>
    <name evidence="3" type="ORF">H8L32_18280</name>
</gene>
<keyword evidence="3" id="KW-0378">Hydrolase</keyword>
<evidence type="ECO:0000259" key="2">
    <source>
        <dbReference type="Pfam" id="PF02129"/>
    </source>
</evidence>
<keyword evidence="4" id="KW-1185">Reference proteome</keyword>
<dbReference type="Proteomes" id="UP000650424">
    <property type="component" value="Unassembled WGS sequence"/>
</dbReference>
<dbReference type="EMBL" id="JACOGF010000009">
    <property type="protein sequence ID" value="MBC3919445.1"/>
    <property type="molecule type" value="Genomic_DNA"/>
</dbReference>
<feature type="domain" description="Xaa-Pro dipeptidyl-peptidase-like" evidence="2">
    <location>
        <begin position="58"/>
        <end position="222"/>
    </location>
</feature>
<dbReference type="SUPFAM" id="SSF53474">
    <property type="entry name" value="alpha/beta-Hydrolases"/>
    <property type="match status" value="1"/>
</dbReference>
<feature type="chain" id="PRO_5046148682" evidence="1">
    <location>
        <begin position="24"/>
        <end position="350"/>
    </location>
</feature>